<gene>
    <name evidence="4" type="ORF">MetMK1DRAFT_00026690</name>
</gene>
<dbReference type="HOGENOM" id="CLU_1507297_0_0_2"/>
<feature type="domain" description="SSO1120-like N-terminal thioredoxin-like" evidence="3">
    <location>
        <begin position="3"/>
        <end position="82"/>
    </location>
</feature>
<evidence type="ECO:0000256" key="1">
    <source>
        <dbReference type="ARBA" id="ARBA00007787"/>
    </source>
</evidence>
<sequence>MSYDYVIRQYLKAIKDITLRHCKASDFVEFFRSESIRIEDEGNCQKPEIHVYLSDGKYFSYYGIPSMNELWPFLNALVRGSTGAIQLDSEELQLAKKVKGDIKLFVTPECTKCPITAELLYQVALVNRNVKLEVVDSELYDDLSKKYRVMNVPKIILNEKVEIPGGFPPHIVLKMLAKSSEATS</sequence>
<protein>
    <submittedName>
        <fullName evidence="4">Uncharacterized protein</fullName>
    </submittedName>
</protein>
<proteinExistence type="inferred from homology"/>
<evidence type="ECO:0000313" key="4">
    <source>
        <dbReference type="EMBL" id="EHP68246.1"/>
    </source>
</evidence>
<dbReference type="Pfam" id="PF21873">
    <property type="entry name" value="Thioredoxin_17"/>
    <property type="match status" value="1"/>
</dbReference>
<feature type="domain" description="Thioredoxin-like fold" evidence="2">
    <location>
        <begin position="101"/>
        <end position="168"/>
    </location>
</feature>
<name>H2C7X0_9CREN</name>
<evidence type="ECO:0000259" key="3">
    <source>
        <dbReference type="Pfam" id="PF21873"/>
    </source>
</evidence>
<dbReference type="AlphaFoldDB" id="H2C7X0"/>
<dbReference type="RefSeq" id="WP_009074458.1">
    <property type="nucleotide sequence ID" value="NZ_JH597770.1"/>
</dbReference>
<dbReference type="SUPFAM" id="SSF52833">
    <property type="entry name" value="Thioredoxin-like"/>
    <property type="match status" value="1"/>
</dbReference>
<reference evidence="4 5" key="1">
    <citation type="submission" date="2012-01" db="EMBL/GenBank/DDBJ databases">
        <title>Improved High-Quality Draft sequence of Metallosphaera yellowstonensis MK1.</title>
        <authorList>
            <consortium name="US DOE Joint Genome Institute"/>
            <person name="Lucas S."/>
            <person name="Han J."/>
            <person name="Cheng J.-F."/>
            <person name="Goodwin L."/>
            <person name="Pitluck S."/>
            <person name="Peters L."/>
            <person name="Teshima H."/>
            <person name="Detter J.C."/>
            <person name="Han C."/>
            <person name="Tapia R."/>
            <person name="Land M."/>
            <person name="Hauser L."/>
            <person name="Kyrpides N."/>
            <person name="Kozubal M."/>
            <person name="Macur R.E."/>
            <person name="Jay Z."/>
            <person name="Inskeep W."/>
            <person name="Woyke T."/>
        </authorList>
    </citation>
    <scope>NUCLEOTIDE SEQUENCE [LARGE SCALE GENOMIC DNA]</scope>
    <source>
        <strain evidence="4 5">MK1</strain>
    </source>
</reference>
<dbReference type="InterPro" id="IPR036249">
    <property type="entry name" value="Thioredoxin-like_sf"/>
</dbReference>
<dbReference type="STRING" id="671065.MetMK1DRAFT_00026690"/>
<dbReference type="Pfam" id="PF13192">
    <property type="entry name" value="Thioredoxin_3"/>
    <property type="match status" value="1"/>
</dbReference>
<dbReference type="InterPro" id="IPR012336">
    <property type="entry name" value="Thioredoxin-like_fold"/>
</dbReference>
<dbReference type="CDD" id="cd02973">
    <property type="entry name" value="TRX_GRX_like"/>
    <property type="match status" value="1"/>
</dbReference>
<dbReference type="PANTHER" id="PTHR37170">
    <property type="entry name" value="GLUTAREDOXIN-RELATED"/>
    <property type="match status" value="1"/>
</dbReference>
<dbReference type="eggNOG" id="arCOG01218">
    <property type="taxonomic scope" value="Archaea"/>
</dbReference>
<dbReference type="EMBL" id="JH597770">
    <property type="protein sequence ID" value="EHP68246.1"/>
    <property type="molecule type" value="Genomic_DNA"/>
</dbReference>
<dbReference type="InterPro" id="IPR054067">
    <property type="entry name" value="SSO1120-like_N"/>
</dbReference>
<dbReference type="OrthoDB" id="35385at2157"/>
<organism evidence="4 5">
    <name type="scientific">Metallosphaera yellowstonensis MK1</name>
    <dbReference type="NCBI Taxonomy" id="671065"/>
    <lineage>
        <taxon>Archaea</taxon>
        <taxon>Thermoproteota</taxon>
        <taxon>Thermoprotei</taxon>
        <taxon>Sulfolobales</taxon>
        <taxon>Sulfolobaceae</taxon>
        <taxon>Metallosphaera</taxon>
    </lineage>
</organism>
<evidence type="ECO:0000259" key="2">
    <source>
        <dbReference type="Pfam" id="PF13192"/>
    </source>
</evidence>
<accession>H2C7X0</accession>
<comment type="similarity">
    <text evidence="1">Belongs to the glutaredoxin family.</text>
</comment>
<dbReference type="Gene3D" id="3.40.30.80">
    <property type="match status" value="1"/>
</dbReference>
<evidence type="ECO:0000313" key="5">
    <source>
        <dbReference type="Proteomes" id="UP000003980"/>
    </source>
</evidence>
<dbReference type="PANTHER" id="PTHR37170:SF1">
    <property type="entry name" value="GLUTAREDOXIN-LIKE PROTEIN"/>
    <property type="match status" value="1"/>
</dbReference>
<dbReference type="Proteomes" id="UP000003980">
    <property type="component" value="Unassembled WGS sequence"/>
</dbReference>
<keyword evidence="5" id="KW-1185">Reference proteome</keyword>